<evidence type="ECO:0000313" key="3">
    <source>
        <dbReference type="Proteomes" id="UP000295131"/>
    </source>
</evidence>
<comment type="caution">
    <text evidence="2">The sequence shown here is derived from an EMBL/GenBank/DDBJ whole genome shotgun (WGS) entry which is preliminary data.</text>
</comment>
<name>A0A4R5PJH3_9HYPH</name>
<keyword evidence="1" id="KW-1133">Transmembrane helix</keyword>
<proteinExistence type="predicted"/>
<keyword evidence="1" id="KW-0472">Membrane</keyword>
<organism evidence="2 3">
    <name type="scientific">Pseudohoeflea suaedae</name>
    <dbReference type="NCBI Taxonomy" id="877384"/>
    <lineage>
        <taxon>Bacteria</taxon>
        <taxon>Pseudomonadati</taxon>
        <taxon>Pseudomonadota</taxon>
        <taxon>Alphaproteobacteria</taxon>
        <taxon>Hyphomicrobiales</taxon>
        <taxon>Rhizobiaceae</taxon>
        <taxon>Pseudohoeflea</taxon>
    </lineage>
</organism>
<reference evidence="2 3" key="1">
    <citation type="journal article" date="2013" name="Int. J. Syst. Evol. Microbiol.">
        <title>Hoeflea suaedae sp. nov., an endophytic bacterium isolated from the root of the halophyte Suaeda maritima.</title>
        <authorList>
            <person name="Chung E.J."/>
            <person name="Park J.A."/>
            <person name="Pramanik P."/>
            <person name="Bibi F."/>
            <person name="Jeon C.O."/>
            <person name="Chung Y.R."/>
        </authorList>
    </citation>
    <scope>NUCLEOTIDE SEQUENCE [LARGE SCALE GENOMIC DNA]</scope>
    <source>
        <strain evidence="2 3">YC6898</strain>
    </source>
</reference>
<feature type="transmembrane region" description="Helical" evidence="1">
    <location>
        <begin position="37"/>
        <end position="70"/>
    </location>
</feature>
<dbReference type="AlphaFoldDB" id="A0A4R5PJH3"/>
<evidence type="ECO:0000313" key="2">
    <source>
        <dbReference type="EMBL" id="TDH35736.1"/>
    </source>
</evidence>
<gene>
    <name evidence="2" type="ORF">E2A64_10400</name>
</gene>
<accession>A0A4R5PJH3</accession>
<protein>
    <submittedName>
        <fullName evidence="2">Uncharacterized protein</fullName>
    </submittedName>
</protein>
<evidence type="ECO:0000256" key="1">
    <source>
        <dbReference type="SAM" id="Phobius"/>
    </source>
</evidence>
<dbReference type="EMBL" id="SMSI01000002">
    <property type="protein sequence ID" value="TDH35736.1"/>
    <property type="molecule type" value="Genomic_DNA"/>
</dbReference>
<sequence>MELFLTILAWYACGLVGSALAVEFSFRRRGFDIDISLLVCVALLAALGPLNMLVGAFFTFTYFISGFVDFDRVILKARK</sequence>
<dbReference type="RefSeq" id="WP_133284436.1">
    <property type="nucleotide sequence ID" value="NZ_SMSI01000002.1"/>
</dbReference>
<keyword evidence="1" id="KW-0812">Transmembrane</keyword>
<keyword evidence="3" id="KW-1185">Reference proteome</keyword>
<dbReference type="Proteomes" id="UP000295131">
    <property type="component" value="Unassembled WGS sequence"/>
</dbReference>